<reference evidence="6" key="1">
    <citation type="journal article" date="2023" name="Commun. Biol.">
        <title>Genome analysis of Parmales, the sister group of diatoms, reveals the evolutionary specialization of diatoms from phago-mixotrophs to photoautotrophs.</title>
        <authorList>
            <person name="Ban H."/>
            <person name="Sato S."/>
            <person name="Yoshikawa S."/>
            <person name="Yamada K."/>
            <person name="Nakamura Y."/>
            <person name="Ichinomiya M."/>
            <person name="Sato N."/>
            <person name="Blanc-Mathieu R."/>
            <person name="Endo H."/>
            <person name="Kuwata A."/>
            <person name="Ogata H."/>
        </authorList>
    </citation>
    <scope>NUCLEOTIDE SEQUENCE [LARGE SCALE GENOMIC DNA]</scope>
</reference>
<dbReference type="PANTHER" id="PTHR48051">
    <property type="match status" value="1"/>
</dbReference>
<accession>A0A9W7GQ06</accession>
<sequence length="700" mass="79256">MQSGSTALAPQEQNSLNPHAPRPLRRTKKLFGLFGKHKEYNVGIIPTGGDDDDDDDHPNVGQDENNNSRPGSREFAARSSIVSSVPFASHRNSIQRRQSAGVNLDLFDMKKRNRLAMNYYDDEDNVKLWQRKLYEEPTTFRNEHLKKLVGREYSLKTWCYEIANNTTAVDLVSYNLNEVPLPIFGMKYLTKLDLRWNNLVEVPFEIGALTCLIELNLSFNQLEALPPEIGQEVERDEQGQIVQISKFAVGGMLKLEFIDISNNLVEEVPHTLSRLMNLKEFVFDNNKLEQLPEGMSRWKLLTSLSPHQNSIMKLPHEICSMDCLTYLNICKNKIGELPQSIGKLVNLRYLDCSFNRLCQLPASLTHLEHLEVLLLIDNCIELLPNDMGNLRKLKELNLYHNLLEDLPVSMKNLDRVDVVDLDYNPLTSIPALIRDEGWLSIKEFLTSDILTRRKIKLRDHTQTVGQGVMGKDVPKIVELQIKMEEKKRMKEKMRQGRHFNFEAFEDRKAKEILSIQVRTPKINESAWLLFEGESHGKFKAKARQIRQTEANRAMFGDIAGDIRKALEEEEDEENGEGGEEGGEEGDNDSDGSQEVSMDTEMEKLNLEIEREKNRGNQTKQKSILKGFGVKGKGERKASSGMSKRIRKLSSRSGGGGGDGGRHSPSSPTSKASSPTNSKASASSISSISKTSRASRVRIKF</sequence>
<feature type="domain" description="Disease resistance R13L4/SHOC-2-like LRR" evidence="4">
    <location>
        <begin position="317"/>
        <end position="402"/>
    </location>
</feature>
<comment type="caution">
    <text evidence="5">The sequence shown here is derived from an EMBL/GenBank/DDBJ whole genome shotgun (WGS) entry which is preliminary data.</text>
</comment>
<organism evidence="5 6">
    <name type="scientific">Triparma columacea</name>
    <dbReference type="NCBI Taxonomy" id="722753"/>
    <lineage>
        <taxon>Eukaryota</taxon>
        <taxon>Sar</taxon>
        <taxon>Stramenopiles</taxon>
        <taxon>Ochrophyta</taxon>
        <taxon>Bolidophyceae</taxon>
        <taxon>Parmales</taxon>
        <taxon>Triparmaceae</taxon>
        <taxon>Triparma</taxon>
    </lineage>
</organism>
<evidence type="ECO:0000313" key="6">
    <source>
        <dbReference type="Proteomes" id="UP001165065"/>
    </source>
</evidence>
<evidence type="ECO:0000256" key="2">
    <source>
        <dbReference type="ARBA" id="ARBA00022737"/>
    </source>
</evidence>
<dbReference type="SUPFAM" id="SSF52058">
    <property type="entry name" value="L domain-like"/>
    <property type="match status" value="1"/>
</dbReference>
<dbReference type="InterPro" id="IPR003591">
    <property type="entry name" value="Leu-rich_rpt_typical-subtyp"/>
</dbReference>
<feature type="compositionally biased region" description="Low complexity" evidence="3">
    <location>
        <begin position="662"/>
        <end position="691"/>
    </location>
</feature>
<name>A0A9W7GQ06_9STRA</name>
<dbReference type="Pfam" id="PF23598">
    <property type="entry name" value="LRR_14"/>
    <property type="match status" value="1"/>
</dbReference>
<keyword evidence="1" id="KW-0433">Leucine-rich repeat</keyword>
<keyword evidence="2" id="KW-0677">Repeat</keyword>
<dbReference type="Proteomes" id="UP001165065">
    <property type="component" value="Unassembled WGS sequence"/>
</dbReference>
<evidence type="ECO:0000256" key="1">
    <source>
        <dbReference type="ARBA" id="ARBA00022614"/>
    </source>
</evidence>
<dbReference type="EMBL" id="BRYA01000410">
    <property type="protein sequence ID" value="GMI48593.1"/>
    <property type="molecule type" value="Genomic_DNA"/>
</dbReference>
<dbReference type="AlphaFoldDB" id="A0A9W7GQ06"/>
<dbReference type="InterPro" id="IPR050216">
    <property type="entry name" value="LRR_domain-containing"/>
</dbReference>
<dbReference type="InterPro" id="IPR001611">
    <property type="entry name" value="Leu-rich_rpt"/>
</dbReference>
<evidence type="ECO:0000256" key="3">
    <source>
        <dbReference type="SAM" id="MobiDB-lite"/>
    </source>
</evidence>
<feature type="compositionally biased region" description="Acidic residues" evidence="3">
    <location>
        <begin position="568"/>
        <end position="591"/>
    </location>
</feature>
<dbReference type="InterPro" id="IPR055414">
    <property type="entry name" value="LRR_R13L4/SHOC2-like"/>
</dbReference>
<feature type="compositionally biased region" description="Basic and acidic residues" evidence="3">
    <location>
        <begin position="600"/>
        <end position="614"/>
    </location>
</feature>
<keyword evidence="6" id="KW-1185">Reference proteome</keyword>
<feature type="region of interest" description="Disordered" evidence="3">
    <location>
        <begin position="568"/>
        <end position="700"/>
    </location>
</feature>
<evidence type="ECO:0000259" key="4">
    <source>
        <dbReference type="Pfam" id="PF23598"/>
    </source>
</evidence>
<evidence type="ECO:0000313" key="5">
    <source>
        <dbReference type="EMBL" id="GMI48593.1"/>
    </source>
</evidence>
<feature type="region of interest" description="Disordered" evidence="3">
    <location>
        <begin position="42"/>
        <end position="75"/>
    </location>
</feature>
<dbReference type="Gene3D" id="3.80.10.10">
    <property type="entry name" value="Ribonuclease Inhibitor"/>
    <property type="match status" value="2"/>
</dbReference>
<protein>
    <recommendedName>
        <fullName evidence="4">Disease resistance R13L4/SHOC-2-like LRR domain-containing protein</fullName>
    </recommendedName>
</protein>
<dbReference type="GO" id="GO:0005737">
    <property type="term" value="C:cytoplasm"/>
    <property type="evidence" value="ECO:0007669"/>
    <property type="project" value="TreeGrafter"/>
</dbReference>
<dbReference type="SMART" id="SM00369">
    <property type="entry name" value="LRR_TYP"/>
    <property type="match status" value="8"/>
</dbReference>
<feature type="compositionally biased region" description="Polar residues" evidence="3">
    <location>
        <begin position="1"/>
        <end position="17"/>
    </location>
</feature>
<dbReference type="InterPro" id="IPR032675">
    <property type="entry name" value="LRR_dom_sf"/>
</dbReference>
<proteinExistence type="predicted"/>
<feature type="region of interest" description="Disordered" evidence="3">
    <location>
        <begin position="1"/>
        <end position="24"/>
    </location>
</feature>
<dbReference type="PROSITE" id="PS51450">
    <property type="entry name" value="LRR"/>
    <property type="match status" value="1"/>
</dbReference>
<dbReference type="OrthoDB" id="28578at2759"/>
<gene>
    <name evidence="5" type="ORF">TrCOL_g450</name>
</gene>
<dbReference type="PANTHER" id="PTHR48051:SF1">
    <property type="entry name" value="RAS SUPPRESSOR PROTEIN 1"/>
    <property type="match status" value="1"/>
</dbReference>